<dbReference type="Proteomes" id="UP000824264">
    <property type="component" value="Unassembled WGS sequence"/>
</dbReference>
<proteinExistence type="inferred from homology"/>
<dbReference type="InterPro" id="IPR010131">
    <property type="entry name" value="MdtP/NodT-like"/>
</dbReference>
<organism evidence="4 5">
    <name type="scientific">Candidatus Bilophila faecipullorum</name>
    <dbReference type="NCBI Taxonomy" id="2838482"/>
    <lineage>
        <taxon>Bacteria</taxon>
        <taxon>Pseudomonadati</taxon>
        <taxon>Thermodesulfobacteriota</taxon>
        <taxon>Desulfovibrionia</taxon>
        <taxon>Desulfovibrionales</taxon>
        <taxon>Desulfovibrionaceae</taxon>
        <taxon>Bilophila</taxon>
    </lineage>
</organism>
<evidence type="ECO:0000313" key="4">
    <source>
        <dbReference type="EMBL" id="HIW78177.1"/>
    </source>
</evidence>
<evidence type="ECO:0000256" key="1">
    <source>
        <dbReference type="ARBA" id="ARBA00007613"/>
    </source>
</evidence>
<dbReference type="InterPro" id="IPR003423">
    <property type="entry name" value="OMP_efflux"/>
</dbReference>
<evidence type="ECO:0000313" key="5">
    <source>
        <dbReference type="Proteomes" id="UP000824264"/>
    </source>
</evidence>
<evidence type="ECO:0000256" key="3">
    <source>
        <dbReference type="SAM" id="SignalP"/>
    </source>
</evidence>
<comment type="similarity">
    <text evidence="1">Belongs to the outer membrane factor (OMF) (TC 1.B.17) family.</text>
</comment>
<sequence>MNIARLFLPLLLLGLGACATYPTEALKADLLPAQTVAARYSLNTSWWTGYNDADLDRLVETALARNVNLARSAIAVNRALYQARLLSADLVPTFSADASAQASHNLDNGNAARSYQSEFGVSYEVDLWQRLRNAANAQEWEYQATIEDREAARLALVNSVADAYFDLKYLNEALGVMASSVRRYEELLSLIQTKYDFGKVASVEPLQAEQSLLSARNSLLDLQDRRNLTEQTLRDLLNARPGENPAIGKADLLSYPTLPVDLDVPVAALAARPDIRASEARLQSAFKTLQSDEASWYPTVTVGSTISTSSSRSDKLLDFPLLSGLVRLTFPFLQWNTVRWNIKISEADFETAKLDFTETVTAALNEVAAAYFSYGNAQRILENTLAKHEKDVRIADYYKIRYDLGATELKDYLDALNTADNSMLSALEAKYLTIRYENQIYKAMGGRYERRPATPAQRQTGALPASEVPYAQREGNQHETL</sequence>
<protein>
    <submittedName>
        <fullName evidence="4">TolC family protein</fullName>
    </submittedName>
</protein>
<name>A0A9D1U887_9BACT</name>
<evidence type="ECO:0000256" key="2">
    <source>
        <dbReference type="SAM" id="MobiDB-lite"/>
    </source>
</evidence>
<comment type="caution">
    <text evidence="4">The sequence shown here is derived from an EMBL/GenBank/DDBJ whole genome shotgun (WGS) entry which is preliminary data.</text>
</comment>
<reference evidence="4" key="1">
    <citation type="journal article" date="2021" name="PeerJ">
        <title>Extensive microbial diversity within the chicken gut microbiome revealed by metagenomics and culture.</title>
        <authorList>
            <person name="Gilroy R."/>
            <person name="Ravi A."/>
            <person name="Getino M."/>
            <person name="Pursley I."/>
            <person name="Horton D.L."/>
            <person name="Alikhan N.F."/>
            <person name="Baker D."/>
            <person name="Gharbi K."/>
            <person name="Hall N."/>
            <person name="Watson M."/>
            <person name="Adriaenssens E.M."/>
            <person name="Foster-Nyarko E."/>
            <person name="Jarju S."/>
            <person name="Secka A."/>
            <person name="Antonio M."/>
            <person name="Oren A."/>
            <person name="Chaudhuri R.R."/>
            <person name="La Ragione R."/>
            <person name="Hildebrand F."/>
            <person name="Pallen M.J."/>
        </authorList>
    </citation>
    <scope>NUCLEOTIDE SEQUENCE</scope>
    <source>
        <strain evidence="4">ChiSxjej5B17-1746</strain>
    </source>
</reference>
<dbReference type="SUPFAM" id="SSF56954">
    <property type="entry name" value="Outer membrane efflux proteins (OEP)"/>
    <property type="match status" value="1"/>
</dbReference>
<dbReference type="Gene3D" id="2.20.200.10">
    <property type="entry name" value="Outer membrane efflux proteins (OEP)"/>
    <property type="match status" value="1"/>
</dbReference>
<dbReference type="Pfam" id="PF02321">
    <property type="entry name" value="OEP"/>
    <property type="match status" value="2"/>
</dbReference>
<feature type="chain" id="PRO_5038833029" evidence="3">
    <location>
        <begin position="20"/>
        <end position="481"/>
    </location>
</feature>
<dbReference type="Gene3D" id="1.20.1600.10">
    <property type="entry name" value="Outer membrane efflux proteins (OEP)"/>
    <property type="match status" value="1"/>
</dbReference>
<reference evidence="4" key="2">
    <citation type="submission" date="2021-04" db="EMBL/GenBank/DDBJ databases">
        <authorList>
            <person name="Gilroy R."/>
        </authorList>
    </citation>
    <scope>NUCLEOTIDE SEQUENCE</scope>
    <source>
        <strain evidence="4">ChiSxjej5B17-1746</strain>
    </source>
</reference>
<dbReference type="PANTHER" id="PTHR30203:SF32">
    <property type="entry name" value="CATION EFFLUX SYSTEM PROTEIN CUSC"/>
    <property type="match status" value="1"/>
</dbReference>
<gene>
    <name evidence="4" type="ORF">H9874_03420</name>
</gene>
<dbReference type="PROSITE" id="PS51257">
    <property type="entry name" value="PROKAR_LIPOPROTEIN"/>
    <property type="match status" value="1"/>
</dbReference>
<feature type="signal peptide" evidence="3">
    <location>
        <begin position="1"/>
        <end position="19"/>
    </location>
</feature>
<dbReference type="AlphaFoldDB" id="A0A9D1U887"/>
<accession>A0A9D1U887</accession>
<feature type="region of interest" description="Disordered" evidence="2">
    <location>
        <begin position="451"/>
        <end position="481"/>
    </location>
</feature>
<keyword evidence="3" id="KW-0732">Signal</keyword>
<dbReference type="PANTHER" id="PTHR30203">
    <property type="entry name" value="OUTER MEMBRANE CATION EFFLUX PROTEIN"/>
    <property type="match status" value="1"/>
</dbReference>
<dbReference type="EMBL" id="DXGI01000121">
    <property type="protein sequence ID" value="HIW78177.1"/>
    <property type="molecule type" value="Genomic_DNA"/>
</dbReference>
<dbReference type="GO" id="GO:0015562">
    <property type="term" value="F:efflux transmembrane transporter activity"/>
    <property type="evidence" value="ECO:0007669"/>
    <property type="project" value="InterPro"/>
</dbReference>